<dbReference type="Proteomes" id="UP001054889">
    <property type="component" value="Unassembled WGS sequence"/>
</dbReference>
<feature type="repeat" description="PPR" evidence="4">
    <location>
        <begin position="299"/>
        <end position="333"/>
    </location>
</feature>
<dbReference type="Pfam" id="PF12854">
    <property type="entry name" value="PPR_1"/>
    <property type="match status" value="1"/>
</dbReference>
<evidence type="ECO:0000256" key="4">
    <source>
        <dbReference type="PROSITE-ProRule" id="PRU00708"/>
    </source>
</evidence>
<feature type="repeat" description="PPR" evidence="4">
    <location>
        <begin position="229"/>
        <end position="263"/>
    </location>
</feature>
<evidence type="ECO:0000256" key="2">
    <source>
        <dbReference type="ARBA" id="ARBA00022737"/>
    </source>
</evidence>
<dbReference type="EMBL" id="BQKI01000002">
    <property type="protein sequence ID" value="GJM88716.1"/>
    <property type="molecule type" value="Genomic_DNA"/>
</dbReference>
<dbReference type="InterPro" id="IPR011990">
    <property type="entry name" value="TPR-like_helical_dom_sf"/>
</dbReference>
<dbReference type="Gene3D" id="1.25.40.10">
    <property type="entry name" value="Tetratricopeptide repeat domain"/>
    <property type="match status" value="4"/>
</dbReference>
<dbReference type="PROSITE" id="PS51375">
    <property type="entry name" value="PPR"/>
    <property type="match status" value="8"/>
</dbReference>
<feature type="repeat" description="PPR" evidence="4">
    <location>
        <begin position="334"/>
        <end position="368"/>
    </location>
</feature>
<dbReference type="NCBIfam" id="TIGR00756">
    <property type="entry name" value="PPR"/>
    <property type="match status" value="8"/>
</dbReference>
<reference evidence="6" key="1">
    <citation type="journal article" date="2018" name="DNA Res.">
        <title>Multiple hybrid de novo genome assembly of finger millet, an orphan allotetraploid crop.</title>
        <authorList>
            <person name="Hatakeyama M."/>
            <person name="Aluri S."/>
            <person name="Balachadran M.T."/>
            <person name="Sivarajan S.R."/>
            <person name="Patrignani A."/>
            <person name="Gruter S."/>
            <person name="Poveda L."/>
            <person name="Shimizu-Inatsugi R."/>
            <person name="Baeten J."/>
            <person name="Francoijs K.J."/>
            <person name="Nataraja K.N."/>
            <person name="Reddy Y.A.N."/>
            <person name="Phadnis S."/>
            <person name="Ravikumar R.L."/>
            <person name="Schlapbach R."/>
            <person name="Sreeman S.M."/>
            <person name="Shimizu K.K."/>
        </authorList>
    </citation>
    <scope>NUCLEOTIDE SEQUENCE</scope>
</reference>
<evidence type="ECO:0000256" key="3">
    <source>
        <dbReference type="ARBA" id="ARBA00022946"/>
    </source>
</evidence>
<dbReference type="EMBL" id="BQKI01000002">
    <property type="protein sequence ID" value="GJM89118.1"/>
    <property type="molecule type" value="Genomic_DNA"/>
</dbReference>
<feature type="repeat" description="PPR" evidence="4">
    <location>
        <begin position="439"/>
        <end position="474"/>
    </location>
</feature>
<feature type="repeat" description="PPR" evidence="4">
    <location>
        <begin position="404"/>
        <end position="438"/>
    </location>
</feature>
<dbReference type="Pfam" id="PF13041">
    <property type="entry name" value="PPR_2"/>
    <property type="match status" value="2"/>
</dbReference>
<feature type="repeat" description="PPR" evidence="4">
    <location>
        <begin position="159"/>
        <end position="193"/>
    </location>
</feature>
<dbReference type="PANTHER" id="PTHR46128:SF211">
    <property type="entry name" value="PENTACOTRIPEPTIDE-REPEAT REGION OF PRORP DOMAIN-CONTAINING PROTEIN"/>
    <property type="match status" value="1"/>
</dbReference>
<keyword evidence="2" id="KW-0677">Repeat</keyword>
<dbReference type="PANTHER" id="PTHR46128">
    <property type="entry name" value="MITOCHONDRIAL GROUP I INTRON SPLICING FACTOR CCM1"/>
    <property type="match status" value="1"/>
</dbReference>
<feature type="repeat" description="PPR" evidence="4">
    <location>
        <begin position="264"/>
        <end position="298"/>
    </location>
</feature>
<dbReference type="AlphaFoldDB" id="A0AAV5BU78"/>
<comment type="caution">
    <text evidence="6">The sequence shown here is derived from an EMBL/GenBank/DDBJ whole genome shotgun (WGS) entry which is preliminary data.</text>
</comment>
<reference evidence="6" key="2">
    <citation type="submission" date="2021-12" db="EMBL/GenBank/DDBJ databases">
        <title>Resequencing data analysis of finger millet.</title>
        <authorList>
            <person name="Hatakeyama M."/>
            <person name="Aluri S."/>
            <person name="Balachadran M.T."/>
            <person name="Sivarajan S.R."/>
            <person name="Poveda L."/>
            <person name="Shimizu-Inatsugi R."/>
            <person name="Schlapbach R."/>
            <person name="Sreeman S.M."/>
            <person name="Shimizu K.K."/>
        </authorList>
    </citation>
    <scope>NUCLEOTIDE SEQUENCE</scope>
</reference>
<sequence length="480" mass="54628">MFLAKRPPWLSQISRHCILHTVTWIISWRQLPYCSYSCSSGNATPGTPGRLSELFCPVQIHISGLIVHVLEHGRLSDSVELELDRLRIDLDPFVVNRVLRGLSDSDTAVRFYWWAESRPGFHHTQFAIAYIVSMLFLDGDFALLSEFLERVKSQGLTLHRSLYRILISGYVRAGKFGSVIQTFDEMVMTGCREFGVDYNRFIGVLVKNCCFDLVEKYYSVALEKGFCLTPFTYSRWISALCQSDRIELVEKLLSDMDKFGCFPDIWACNIYVDYLCRETRLHDALQMLEKMMIRGTGPDIVTYTTLVDCMCDNKRYSEAVGLWDEMVGRGLKPDTVACGALIFGLCKGGKVDEAFELASRMLSMNLELNVCIYNALISGFWRAGSIDKAFKILSFMQTNGSEPDVVTYNILLNYYCDTGMVEKAENLIRKMEMSGVNPDRYSYNQLLKGLCKAHRLDKAFAFVSDHMEVGGFCDVVCVTY</sequence>
<dbReference type="InterPro" id="IPR050872">
    <property type="entry name" value="PPR_P_subfamily"/>
</dbReference>
<evidence type="ECO:0000313" key="5">
    <source>
        <dbReference type="EMBL" id="GJM88716.1"/>
    </source>
</evidence>
<organism evidence="6 7">
    <name type="scientific">Eleusine coracana subsp. coracana</name>
    <dbReference type="NCBI Taxonomy" id="191504"/>
    <lineage>
        <taxon>Eukaryota</taxon>
        <taxon>Viridiplantae</taxon>
        <taxon>Streptophyta</taxon>
        <taxon>Embryophyta</taxon>
        <taxon>Tracheophyta</taxon>
        <taxon>Spermatophyta</taxon>
        <taxon>Magnoliopsida</taxon>
        <taxon>Liliopsida</taxon>
        <taxon>Poales</taxon>
        <taxon>Poaceae</taxon>
        <taxon>PACMAD clade</taxon>
        <taxon>Chloridoideae</taxon>
        <taxon>Cynodonteae</taxon>
        <taxon>Eleusininae</taxon>
        <taxon>Eleusine</taxon>
    </lineage>
</organism>
<evidence type="ECO:0000313" key="6">
    <source>
        <dbReference type="EMBL" id="GJM89118.1"/>
    </source>
</evidence>
<evidence type="ECO:0008006" key="8">
    <source>
        <dbReference type="Google" id="ProtNLM"/>
    </source>
</evidence>
<keyword evidence="3" id="KW-0809">Transit peptide</keyword>
<proteinExistence type="inferred from homology"/>
<keyword evidence="7" id="KW-1185">Reference proteome</keyword>
<protein>
    <recommendedName>
        <fullName evidence="8">Pentatricopeptide repeat-containing protein</fullName>
    </recommendedName>
</protein>
<comment type="similarity">
    <text evidence="1">Belongs to the PPR family. P subfamily.</text>
</comment>
<accession>A0AAV5BU78</accession>
<name>A0AAV5BU78_ELECO</name>
<dbReference type="InterPro" id="IPR002885">
    <property type="entry name" value="PPR_rpt"/>
</dbReference>
<feature type="repeat" description="PPR" evidence="4">
    <location>
        <begin position="369"/>
        <end position="403"/>
    </location>
</feature>
<gene>
    <name evidence="6" type="primary">ga05267</name>
    <name evidence="5" type="synonym">ga04813</name>
    <name evidence="5" type="ORF">PR202_ga04813</name>
    <name evidence="6" type="ORF">PR202_ga05267</name>
</gene>
<evidence type="ECO:0000256" key="1">
    <source>
        <dbReference type="ARBA" id="ARBA00007626"/>
    </source>
</evidence>
<dbReference type="Pfam" id="PF01535">
    <property type="entry name" value="PPR"/>
    <property type="match status" value="2"/>
</dbReference>
<evidence type="ECO:0000313" key="7">
    <source>
        <dbReference type="Proteomes" id="UP001054889"/>
    </source>
</evidence>